<protein>
    <submittedName>
        <fullName evidence="2">Uncharacterized protein</fullName>
    </submittedName>
</protein>
<gene>
    <name evidence="2" type="ORF">PECAL_1P26210</name>
</gene>
<proteinExistence type="predicted"/>
<reference evidence="2" key="1">
    <citation type="submission" date="2021-11" db="EMBL/GenBank/DDBJ databases">
        <authorList>
            <consortium name="Genoscope - CEA"/>
            <person name="William W."/>
        </authorList>
    </citation>
    <scope>NUCLEOTIDE SEQUENCE</scope>
</reference>
<name>A0A8J2WXZ9_9STRA</name>
<evidence type="ECO:0000256" key="1">
    <source>
        <dbReference type="SAM" id="Phobius"/>
    </source>
</evidence>
<comment type="caution">
    <text evidence="2">The sequence shown here is derived from an EMBL/GenBank/DDBJ whole genome shotgun (WGS) entry which is preliminary data.</text>
</comment>
<keyword evidence="1" id="KW-0472">Membrane</keyword>
<dbReference type="AlphaFoldDB" id="A0A8J2WXZ9"/>
<dbReference type="Proteomes" id="UP000789595">
    <property type="component" value="Unassembled WGS sequence"/>
</dbReference>
<sequence length="237" mass="24372">MYNTIPETTPQEEPRQPRKALGMIVAVSLLLGASTATIYAKAGVAASLEVTPGATYTKEWTCSAPYVDTAVYGQSSGPLSTAGLTVTLQGVELTETGETSFEFGRYEHVTAELVPSAGVTVSDWAFGGLIGDVSAEGDRALPGDAGVQVSCTGLSGIAGPVVNKETGGTPATAIYVAYGYTYGETGQIIVTAFVGDKYYQSTFQVHVVTKGINHDGAMARSVGVAALAGTMAVLLMV</sequence>
<accession>A0A8J2WXZ9</accession>
<organism evidence="2 3">
    <name type="scientific">Pelagomonas calceolata</name>
    <dbReference type="NCBI Taxonomy" id="35677"/>
    <lineage>
        <taxon>Eukaryota</taxon>
        <taxon>Sar</taxon>
        <taxon>Stramenopiles</taxon>
        <taxon>Ochrophyta</taxon>
        <taxon>Pelagophyceae</taxon>
        <taxon>Pelagomonadales</taxon>
        <taxon>Pelagomonadaceae</taxon>
        <taxon>Pelagomonas</taxon>
    </lineage>
</organism>
<dbReference type="EMBL" id="CAKKNE010000001">
    <property type="protein sequence ID" value="CAH0366146.1"/>
    <property type="molecule type" value="Genomic_DNA"/>
</dbReference>
<feature type="transmembrane region" description="Helical" evidence="1">
    <location>
        <begin position="20"/>
        <end position="40"/>
    </location>
</feature>
<evidence type="ECO:0000313" key="3">
    <source>
        <dbReference type="Proteomes" id="UP000789595"/>
    </source>
</evidence>
<keyword evidence="1" id="KW-1133">Transmembrane helix</keyword>
<keyword evidence="1" id="KW-0812">Transmembrane</keyword>
<evidence type="ECO:0000313" key="2">
    <source>
        <dbReference type="EMBL" id="CAH0366146.1"/>
    </source>
</evidence>
<keyword evidence="3" id="KW-1185">Reference proteome</keyword>